<sequence>MAEIGALHHLELWVDDLGVAEREWGWLLGQLGYVCSQRWRHGRSWSRGSAGYVVLEASPDRKPGRHDRLRAGMNHVAFWAGSRANVERLANEASAHGWKLLFGDRHPFAGGPDHFAAFLENSEGFEVELVADDSGE</sequence>
<organism evidence="2 3">
    <name type="scientific">Saccharomonospora viridis</name>
    <dbReference type="NCBI Taxonomy" id="1852"/>
    <lineage>
        <taxon>Bacteria</taxon>
        <taxon>Bacillati</taxon>
        <taxon>Actinomycetota</taxon>
        <taxon>Actinomycetes</taxon>
        <taxon>Pseudonocardiales</taxon>
        <taxon>Pseudonocardiaceae</taxon>
        <taxon>Saccharomonospora</taxon>
    </lineage>
</organism>
<dbReference type="InterPro" id="IPR037523">
    <property type="entry name" value="VOC_core"/>
</dbReference>
<dbReference type="InterPro" id="IPR029068">
    <property type="entry name" value="Glyas_Bleomycin-R_OHBP_Dase"/>
</dbReference>
<gene>
    <name evidence="2" type="ORF">MINT15_02960</name>
</gene>
<feature type="domain" description="VOC" evidence="1">
    <location>
        <begin position="6"/>
        <end position="132"/>
    </location>
</feature>
<dbReference type="PROSITE" id="PS51819">
    <property type="entry name" value="VOC"/>
    <property type="match status" value="1"/>
</dbReference>
<dbReference type="RefSeq" id="WP_015787330.1">
    <property type="nucleotide sequence ID" value="NZ_CALJZO010000022.1"/>
</dbReference>
<dbReference type="Gene3D" id="3.10.180.10">
    <property type="entry name" value="2,3-Dihydroxybiphenyl 1,2-Dioxygenase, domain 1"/>
    <property type="match status" value="1"/>
</dbReference>
<comment type="caution">
    <text evidence="2">The sequence shown here is derived from an EMBL/GenBank/DDBJ whole genome shotgun (WGS) entry which is preliminary data.</text>
</comment>
<dbReference type="Pfam" id="PF13669">
    <property type="entry name" value="Glyoxalase_4"/>
    <property type="match status" value="1"/>
</dbReference>
<evidence type="ECO:0000259" key="1">
    <source>
        <dbReference type="PROSITE" id="PS51819"/>
    </source>
</evidence>
<dbReference type="OrthoDB" id="21342at2"/>
<dbReference type="AlphaFoldDB" id="A0A837DFJ8"/>
<dbReference type="SUPFAM" id="SSF54593">
    <property type="entry name" value="Glyoxalase/Bleomycin resistance protein/Dihydroxybiphenyl dioxygenase"/>
    <property type="match status" value="1"/>
</dbReference>
<accession>A0A837DFJ8</accession>
<name>A0A837DFJ8_9PSEU</name>
<dbReference type="Proteomes" id="UP000030848">
    <property type="component" value="Unassembled WGS sequence"/>
</dbReference>
<reference evidence="2 3" key="1">
    <citation type="submission" date="2014-10" db="EMBL/GenBank/DDBJ databases">
        <title>Genome sequence of Micropolyspora internatus JCM3315.</title>
        <authorList>
            <person name="Shin S.-K."/>
            <person name="Yi H."/>
        </authorList>
    </citation>
    <scope>NUCLEOTIDE SEQUENCE [LARGE SCALE GENOMIC DNA]</scope>
    <source>
        <strain evidence="2 3">JCM 3315</strain>
    </source>
</reference>
<proteinExistence type="predicted"/>
<evidence type="ECO:0000313" key="2">
    <source>
        <dbReference type="EMBL" id="KHF45995.1"/>
    </source>
</evidence>
<evidence type="ECO:0000313" key="3">
    <source>
        <dbReference type="Proteomes" id="UP000030848"/>
    </source>
</evidence>
<dbReference type="OMA" id="HHVEVWV"/>
<protein>
    <submittedName>
        <fullName evidence="2">Glyoxalase</fullName>
    </submittedName>
</protein>
<dbReference type="EMBL" id="JRZE01000001">
    <property type="protein sequence ID" value="KHF45995.1"/>
    <property type="molecule type" value="Genomic_DNA"/>
</dbReference>